<dbReference type="Proteomes" id="UP001055712">
    <property type="component" value="Unassembled WGS sequence"/>
</dbReference>
<dbReference type="SMART" id="SM00369">
    <property type="entry name" value="LRR_TYP"/>
    <property type="match status" value="6"/>
</dbReference>
<keyword evidence="2" id="KW-0433">Leucine-rich repeat</keyword>
<evidence type="ECO:0000256" key="5">
    <source>
        <dbReference type="SAM" id="MobiDB-lite"/>
    </source>
</evidence>
<dbReference type="SUPFAM" id="SSF52058">
    <property type="entry name" value="L domain-like"/>
    <property type="match status" value="2"/>
</dbReference>
<dbReference type="OrthoDB" id="2014461at2759"/>
<accession>A0A9D4YXF5</accession>
<feature type="region of interest" description="Disordered" evidence="5">
    <location>
        <begin position="1"/>
        <end position="24"/>
    </location>
</feature>
<evidence type="ECO:0000313" key="6">
    <source>
        <dbReference type="EMBL" id="KAI3431295.1"/>
    </source>
</evidence>
<sequence>MASRCLEEERSGRQTRSSDINTTPTKAAAAGAGELALVVLAASGPPQLAILGHLELDDRMSLGSTCTSLRQASLAWFPEVAVKMKPGWIDVASLAAWLERHQACLHVIVDRDDAEDDSEVAEVEWNNTLAALPPALVTSLAVHPSFGLPSAISALTDLTRLELTYTKGKFPDEEIGCWPFSTSAHHLRPLTRLRQLTCYNVDIGSNAGSLLSLPAHAGLQALTLNSCRLQATPQALPALTQLTSLSLAGNHSIITVPLATLQRLQSLDLSYCSLTAVPEHFSALTALTRLDLSFNFELAGDWQHLQPLSLLQDLGLEDSNLTAVPQHLSAMTALTRLKLCNNEELVGGWQHLLPLIQLHELDLSSCRLKAVPQQLSGLTALTQLDLAANNLASDWQHLLPLTQLCDLDLALCSLTAIPEQLSALPALTSLNLSCNFKLAGSWQHLQHLSQLQNLGLRMCGLTAVPEQLSVLTALTALRLLGNEGLAGGWQHLQPLSQLQYLDLSRCGLTAVPQQLSALTVLTFV</sequence>
<name>A0A9D4YXF5_CHLVU</name>
<evidence type="ECO:0000256" key="1">
    <source>
        <dbReference type="ARBA" id="ARBA00004430"/>
    </source>
</evidence>
<proteinExistence type="inferred from homology"/>
<dbReference type="EMBL" id="SIDB01000006">
    <property type="protein sequence ID" value="KAI3431295.1"/>
    <property type="molecule type" value="Genomic_DNA"/>
</dbReference>
<dbReference type="InterPro" id="IPR025875">
    <property type="entry name" value="Leu-rich_rpt_4"/>
</dbReference>
<dbReference type="PANTHER" id="PTHR48051">
    <property type="match status" value="1"/>
</dbReference>
<dbReference type="InterPro" id="IPR050216">
    <property type="entry name" value="LRR_domain-containing"/>
</dbReference>
<gene>
    <name evidence="6" type="ORF">D9Q98_004354</name>
</gene>
<evidence type="ECO:0000256" key="4">
    <source>
        <dbReference type="ARBA" id="ARBA00023786"/>
    </source>
</evidence>
<dbReference type="InterPro" id="IPR032675">
    <property type="entry name" value="LRR_dom_sf"/>
</dbReference>
<reference evidence="6" key="1">
    <citation type="journal article" date="2019" name="Plant J.">
        <title>Chlorella vulgaris genome assembly and annotation reveals the molecular basis for metabolic acclimation to high light conditions.</title>
        <authorList>
            <person name="Cecchin M."/>
            <person name="Marcolungo L."/>
            <person name="Rossato M."/>
            <person name="Girolomoni L."/>
            <person name="Cosentino E."/>
            <person name="Cuine S."/>
            <person name="Li-Beisson Y."/>
            <person name="Delledonne M."/>
            <person name="Ballottari M."/>
        </authorList>
    </citation>
    <scope>NUCLEOTIDE SEQUENCE</scope>
    <source>
        <strain evidence="6">211/11P</strain>
    </source>
</reference>
<comment type="subcellular location">
    <subcellularLocation>
        <location evidence="1">Cytoplasm</location>
        <location evidence="1">Cytoskeleton</location>
        <location evidence="1">Cilium axoneme</location>
    </subcellularLocation>
</comment>
<feature type="compositionally biased region" description="Polar residues" evidence="5">
    <location>
        <begin position="14"/>
        <end position="24"/>
    </location>
</feature>
<dbReference type="Pfam" id="PF12799">
    <property type="entry name" value="LRR_4"/>
    <property type="match status" value="1"/>
</dbReference>
<evidence type="ECO:0000313" key="7">
    <source>
        <dbReference type="Proteomes" id="UP001055712"/>
    </source>
</evidence>
<protein>
    <submittedName>
        <fullName evidence="6">Uncharacterized protein</fullName>
    </submittedName>
</protein>
<dbReference type="InterPro" id="IPR003591">
    <property type="entry name" value="Leu-rich_rpt_typical-subtyp"/>
</dbReference>
<comment type="similarity">
    <text evidence="4">Belongs to the SHOC2 family.</text>
</comment>
<keyword evidence="3" id="KW-0677">Repeat</keyword>
<evidence type="ECO:0000256" key="3">
    <source>
        <dbReference type="ARBA" id="ARBA00022737"/>
    </source>
</evidence>
<dbReference type="PANTHER" id="PTHR48051:SF54">
    <property type="entry name" value="LEUCINE-RICH REPEAT-CONTAINING PROTEIN"/>
    <property type="match status" value="1"/>
</dbReference>
<evidence type="ECO:0000256" key="2">
    <source>
        <dbReference type="ARBA" id="ARBA00022614"/>
    </source>
</evidence>
<dbReference type="AlphaFoldDB" id="A0A9D4YXF5"/>
<feature type="compositionally biased region" description="Basic and acidic residues" evidence="5">
    <location>
        <begin position="1"/>
        <end position="12"/>
    </location>
</feature>
<reference evidence="6" key="2">
    <citation type="submission" date="2020-11" db="EMBL/GenBank/DDBJ databases">
        <authorList>
            <person name="Cecchin M."/>
            <person name="Marcolungo L."/>
            <person name="Rossato M."/>
            <person name="Girolomoni L."/>
            <person name="Cosentino E."/>
            <person name="Cuine S."/>
            <person name="Li-Beisson Y."/>
            <person name="Delledonne M."/>
            <person name="Ballottari M."/>
        </authorList>
    </citation>
    <scope>NUCLEOTIDE SEQUENCE</scope>
    <source>
        <strain evidence="6">211/11P</strain>
        <tissue evidence="6">Whole cell</tissue>
    </source>
</reference>
<keyword evidence="7" id="KW-1185">Reference proteome</keyword>
<dbReference type="InterPro" id="IPR001611">
    <property type="entry name" value="Leu-rich_rpt"/>
</dbReference>
<comment type="caution">
    <text evidence="6">The sequence shown here is derived from an EMBL/GenBank/DDBJ whole genome shotgun (WGS) entry which is preliminary data.</text>
</comment>
<dbReference type="GO" id="GO:0005930">
    <property type="term" value="C:axoneme"/>
    <property type="evidence" value="ECO:0007669"/>
    <property type="project" value="UniProtKB-SubCell"/>
</dbReference>
<dbReference type="Gene3D" id="3.80.10.10">
    <property type="entry name" value="Ribonuclease Inhibitor"/>
    <property type="match status" value="2"/>
</dbReference>
<dbReference type="Pfam" id="PF00560">
    <property type="entry name" value="LRR_1"/>
    <property type="match status" value="2"/>
</dbReference>
<organism evidence="6 7">
    <name type="scientific">Chlorella vulgaris</name>
    <name type="common">Green alga</name>
    <dbReference type="NCBI Taxonomy" id="3077"/>
    <lineage>
        <taxon>Eukaryota</taxon>
        <taxon>Viridiplantae</taxon>
        <taxon>Chlorophyta</taxon>
        <taxon>core chlorophytes</taxon>
        <taxon>Trebouxiophyceae</taxon>
        <taxon>Chlorellales</taxon>
        <taxon>Chlorellaceae</taxon>
        <taxon>Chlorella clade</taxon>
        <taxon>Chlorella</taxon>
    </lineage>
</organism>